<dbReference type="PANTHER" id="PTHR43884">
    <property type="entry name" value="ACYL-COA DEHYDROGENASE"/>
    <property type="match status" value="1"/>
</dbReference>
<evidence type="ECO:0000259" key="8">
    <source>
        <dbReference type="Pfam" id="PF00441"/>
    </source>
</evidence>
<comment type="catalytic activity">
    <reaction evidence="6">
        <text>a 2,3-saturated acyl-CoA + A = a 2,3-dehydroacyl-CoA + AH2</text>
        <dbReference type="Rhea" id="RHEA:48608"/>
        <dbReference type="ChEBI" id="CHEBI:13193"/>
        <dbReference type="ChEBI" id="CHEBI:17499"/>
        <dbReference type="ChEBI" id="CHEBI:60015"/>
        <dbReference type="ChEBI" id="CHEBI:65111"/>
    </reaction>
</comment>
<dbReference type="FunFam" id="1.10.540.10:FF:000001">
    <property type="entry name" value="Very long-chain-specific acyl-CoA dehydrogenase, mitochondrial"/>
    <property type="match status" value="1"/>
</dbReference>
<evidence type="ECO:0000256" key="7">
    <source>
        <dbReference type="RuleBase" id="RU362125"/>
    </source>
</evidence>
<dbReference type="Gene3D" id="1.20.140.10">
    <property type="entry name" value="Butyryl-CoA Dehydrogenase, subunit A, domain 3"/>
    <property type="match status" value="2"/>
</dbReference>
<dbReference type="RefSeq" id="WP_013495318.1">
    <property type="nucleotide sequence ID" value="NC_014831.1"/>
</dbReference>
<evidence type="ECO:0000256" key="3">
    <source>
        <dbReference type="ARBA" id="ARBA00022630"/>
    </source>
</evidence>
<dbReference type="GO" id="GO:0016937">
    <property type="term" value="F:short-chain fatty acyl-CoA dehydrogenase activity"/>
    <property type="evidence" value="ECO:0007669"/>
    <property type="project" value="UniProtKB-EC"/>
</dbReference>
<dbReference type="Proteomes" id="UP000008915">
    <property type="component" value="Chromosome"/>
</dbReference>
<dbReference type="Pfam" id="PF21263">
    <property type="entry name" value="Acyl-CoA-dh_C"/>
    <property type="match status" value="1"/>
</dbReference>
<dbReference type="STRING" id="644966.Tmar_0899"/>
<dbReference type="InterPro" id="IPR009075">
    <property type="entry name" value="AcylCo_DH/oxidase_C"/>
</dbReference>
<dbReference type="InterPro" id="IPR009100">
    <property type="entry name" value="AcylCoA_DH/oxidase_NM_dom_sf"/>
</dbReference>
<reference evidence="12 13" key="1">
    <citation type="journal article" date="2010" name="Stand. Genomic Sci.">
        <title>Complete genome sequence of Thermaerobacter marianensis type strain (7p75a).</title>
        <authorList>
            <person name="Han C."/>
            <person name="Gu W."/>
            <person name="Zhang X."/>
            <person name="Lapidus A."/>
            <person name="Nolan M."/>
            <person name="Copeland A."/>
            <person name="Lucas S."/>
            <person name="Del Rio T.G."/>
            <person name="Tice H."/>
            <person name="Cheng J.F."/>
            <person name="Tapia R."/>
            <person name="Goodwin L."/>
            <person name="Pitluck S."/>
            <person name="Pagani I."/>
            <person name="Ivanova N."/>
            <person name="Mavromatis K."/>
            <person name="Mikhailova N."/>
            <person name="Pati A."/>
            <person name="Chen A."/>
            <person name="Palaniappan K."/>
            <person name="Land M."/>
            <person name="Hauser L."/>
            <person name="Chang Y.J."/>
            <person name="Jeffries C.D."/>
            <person name="Schneider S."/>
            <person name="Rohde M."/>
            <person name="Goker M."/>
            <person name="Pukall R."/>
            <person name="Woyke T."/>
            <person name="Bristow J."/>
            <person name="Eisen J.A."/>
            <person name="Markowitz V."/>
            <person name="Hugenholtz P."/>
            <person name="Kyrpides N.C."/>
            <person name="Klenk H.P."/>
            <person name="Detter J.C."/>
        </authorList>
    </citation>
    <scope>NUCLEOTIDE SEQUENCE [LARGE SCALE GENOMIC DNA]</scope>
    <source>
        <strain evidence="13">ATCC 700841 / DSM 12885 / JCM 10246 / 7p75a</strain>
    </source>
</reference>
<evidence type="ECO:0000256" key="5">
    <source>
        <dbReference type="ARBA" id="ARBA00023002"/>
    </source>
</evidence>
<organism evidence="12 13">
    <name type="scientific">Thermaerobacter marianensis (strain ATCC 700841 / DSM 12885 / JCM 10246 / 7p75a)</name>
    <dbReference type="NCBI Taxonomy" id="644966"/>
    <lineage>
        <taxon>Bacteria</taxon>
        <taxon>Bacillati</taxon>
        <taxon>Bacillota</taxon>
        <taxon>Clostridia</taxon>
        <taxon>Eubacteriales</taxon>
        <taxon>Clostridiales Family XVII. Incertae Sedis</taxon>
        <taxon>Thermaerobacter</taxon>
    </lineage>
</organism>
<keyword evidence="5 7" id="KW-0560">Oxidoreductase</keyword>
<evidence type="ECO:0000313" key="13">
    <source>
        <dbReference type="Proteomes" id="UP000008915"/>
    </source>
</evidence>
<evidence type="ECO:0000256" key="4">
    <source>
        <dbReference type="ARBA" id="ARBA00022827"/>
    </source>
</evidence>
<dbReference type="PROSITE" id="PS00073">
    <property type="entry name" value="ACYL_COA_DH_2"/>
    <property type="match status" value="1"/>
</dbReference>
<gene>
    <name evidence="12" type="ordered locus">Tmar_0899</name>
</gene>
<dbReference type="PROSITE" id="PS00072">
    <property type="entry name" value="ACYL_COA_DH_1"/>
    <property type="match status" value="1"/>
</dbReference>
<sequence length="608" mass="65763">MADVQPVPAGRPAEAAARGRKPLGAGFLVEATAPGDVFTAEDLTEEQKMIGQVARDFAWQEVRPRLEELEHGHHEHSVALLRRAGELGLLAVEIPAEYEGLGLDKATATLVVEKLAPAGSFGVTFGAHTGIGTLPIVYFGNPEQKRRYLPKLATGEWIAAYALTEPDAGSDALGGKTRAVLSPDGKHYILNGQKQWITNSGFAHVFVVYAKVDGDKMTAFIVERDFPGVSVSEEVRKMGIKGSSTRMLYLNEVPVPVENVLGEVGKGHHIAFNILNIGRWKLAAGNLGACKELIALATRYAQGRKQFGQPIATFPLIQQKLAAMAVRTYALEAMVYRTAGAFDASLREIDGDAPDAGRQAIAAISEYAVEASINKVFGSETLDFVVDEAVQIHGGYGYMQEYEVERAYRDARINRIFEGTNEINRLLIPRELMRRTMKGQLPLMQALTRVQKELAEMAPLGPAGEAASGPLAEEQALIANTRRLGLMVAGLAVQKYMQQLEHEQELLAAIADLAIELYAMESAVLRALKAGGNGLHADLARLFVAGSLDRVEIIARNALAAIERGDTLQVQLGLVRRLLRREPVNQVALGRQVAAAVLEAGGYPLAGR</sequence>
<name>E6SJ85_THEM7</name>
<accession>E6SJ85</accession>
<dbReference type="InterPro" id="IPR006089">
    <property type="entry name" value="Acyl-CoA_DH_CS"/>
</dbReference>
<dbReference type="FunFam" id="1.20.140.10:FF:000019">
    <property type="entry name" value="Acyl-CoA dehydrogenase"/>
    <property type="match status" value="1"/>
</dbReference>
<dbReference type="InterPro" id="IPR049426">
    <property type="entry name" value="Acyl-CoA-dh-like_C"/>
</dbReference>
<reference evidence="13" key="2">
    <citation type="journal article" date="2010" name="Stand. Genomic Sci.">
        <title>Complete genome sequence of Thermaerobacter marianensis type strain (7p75aT).</title>
        <authorList>
            <person name="Han C."/>
            <person name="Gu W."/>
            <person name="Zhang X."/>
            <person name="Lapidus A."/>
            <person name="Nolan M."/>
            <person name="Copeland A."/>
            <person name="Lucas S."/>
            <person name="Glavina Del Rio T."/>
            <person name="Tice H."/>
            <person name="Cheng J."/>
            <person name="Tapia R."/>
            <person name="Goodwin L."/>
            <person name="Pitluck S."/>
            <person name="Pagani I."/>
            <person name="Ivanova N."/>
            <person name="Mavromatis K."/>
            <person name="Mikhailova N."/>
            <person name="Pati A."/>
            <person name="Chen A."/>
            <person name="Palaniappan K."/>
            <person name="Land M."/>
            <person name="Hauser L."/>
            <person name="Chang Y."/>
            <person name="Jeffries C."/>
            <person name="Schneider S."/>
            <person name="Rohde M."/>
            <person name="Goker M."/>
            <person name="Pukall R."/>
            <person name="Woyke T."/>
            <person name="Bristow J."/>
            <person name="Eisen J."/>
            <person name="Markowitz V."/>
            <person name="Hugenholtz P."/>
            <person name="Kyrpides N."/>
            <person name="Klenk H."/>
            <person name="Detter J."/>
        </authorList>
    </citation>
    <scope>NUCLEOTIDE SEQUENCE [LARGE SCALE GENOMIC DNA]</scope>
    <source>
        <strain evidence="13">ATCC 700841 / DSM 12885 / JCM 10246 / 7p75a</strain>
    </source>
</reference>
<protein>
    <submittedName>
        <fullName evidence="12">Butyryl-CoA dehydrogenase</fullName>
        <ecNumber evidence="12">1.3.8.1</ecNumber>
    </submittedName>
</protein>
<dbReference type="EMBL" id="CP002344">
    <property type="protein sequence ID" value="ADU51013.1"/>
    <property type="molecule type" value="Genomic_DNA"/>
</dbReference>
<dbReference type="InterPro" id="IPR006091">
    <property type="entry name" value="Acyl-CoA_Oxase/DH_mid-dom"/>
</dbReference>
<evidence type="ECO:0000259" key="10">
    <source>
        <dbReference type="Pfam" id="PF02771"/>
    </source>
</evidence>
<keyword evidence="3 7" id="KW-0285">Flavoprotein</keyword>
<comment type="cofactor">
    <cofactor evidence="1 7">
        <name>FAD</name>
        <dbReference type="ChEBI" id="CHEBI:57692"/>
    </cofactor>
</comment>
<evidence type="ECO:0000313" key="12">
    <source>
        <dbReference type="EMBL" id="ADU51013.1"/>
    </source>
</evidence>
<proteinExistence type="inferred from homology"/>
<evidence type="ECO:0000256" key="2">
    <source>
        <dbReference type="ARBA" id="ARBA00009347"/>
    </source>
</evidence>
<dbReference type="SUPFAM" id="SSF47203">
    <property type="entry name" value="Acyl-CoA dehydrogenase C-terminal domain-like"/>
    <property type="match status" value="1"/>
</dbReference>
<evidence type="ECO:0000256" key="6">
    <source>
        <dbReference type="ARBA" id="ARBA00052546"/>
    </source>
</evidence>
<keyword evidence="13" id="KW-1185">Reference proteome</keyword>
<feature type="domain" description="Acyl-CoA oxidase/dehydrogenase middle" evidence="9">
    <location>
        <begin position="160"/>
        <end position="253"/>
    </location>
</feature>
<evidence type="ECO:0000259" key="9">
    <source>
        <dbReference type="Pfam" id="PF02770"/>
    </source>
</evidence>
<dbReference type="SUPFAM" id="SSF56645">
    <property type="entry name" value="Acyl-CoA dehydrogenase NM domain-like"/>
    <property type="match status" value="1"/>
</dbReference>
<comment type="similarity">
    <text evidence="2 7">Belongs to the acyl-CoA dehydrogenase family.</text>
</comment>
<dbReference type="PANTHER" id="PTHR43884:SF12">
    <property type="entry name" value="ISOVALERYL-COA DEHYDROGENASE, MITOCHONDRIAL-RELATED"/>
    <property type="match status" value="1"/>
</dbReference>
<dbReference type="InterPro" id="IPR036250">
    <property type="entry name" value="AcylCo_DH-like_C"/>
</dbReference>
<dbReference type="Gene3D" id="2.40.110.10">
    <property type="entry name" value="Butyryl-CoA Dehydrogenase, subunit A, domain 2"/>
    <property type="match status" value="1"/>
</dbReference>
<dbReference type="Pfam" id="PF02770">
    <property type="entry name" value="Acyl-CoA_dh_M"/>
    <property type="match status" value="1"/>
</dbReference>
<dbReference type="GO" id="GO:0050660">
    <property type="term" value="F:flavin adenine dinucleotide binding"/>
    <property type="evidence" value="ECO:0007669"/>
    <property type="project" value="InterPro"/>
</dbReference>
<dbReference type="HOGENOM" id="CLU_018204_3_3_9"/>
<keyword evidence="4 7" id="KW-0274">FAD</keyword>
<dbReference type="eggNOG" id="COG1960">
    <property type="taxonomic scope" value="Bacteria"/>
</dbReference>
<dbReference type="Pfam" id="PF02771">
    <property type="entry name" value="Acyl-CoA_dh_N"/>
    <property type="match status" value="1"/>
</dbReference>
<dbReference type="InterPro" id="IPR046373">
    <property type="entry name" value="Acyl-CoA_Oxase/DH_mid-dom_sf"/>
</dbReference>
<feature type="domain" description="Acyl-CoA dehydrogenase/oxidase N-terminal" evidence="10">
    <location>
        <begin position="44"/>
        <end position="156"/>
    </location>
</feature>
<dbReference type="InterPro" id="IPR013786">
    <property type="entry name" value="AcylCoA_DH/ox_N"/>
</dbReference>
<dbReference type="InterPro" id="IPR037069">
    <property type="entry name" value="AcylCoA_DH/ox_N_sf"/>
</dbReference>
<dbReference type="AlphaFoldDB" id="E6SJ85"/>
<dbReference type="Gene3D" id="1.10.540.10">
    <property type="entry name" value="Acyl-CoA dehydrogenase/oxidase, N-terminal domain"/>
    <property type="match status" value="1"/>
</dbReference>
<feature type="domain" description="Acyl-CoA dehydrogenase/oxidase C-terminal" evidence="8">
    <location>
        <begin position="265"/>
        <end position="432"/>
    </location>
</feature>
<dbReference type="Pfam" id="PF00441">
    <property type="entry name" value="Acyl-CoA_dh_1"/>
    <property type="match status" value="1"/>
</dbReference>
<feature type="domain" description="Acyl-CoA dehydrogenase-like C-terminal" evidence="11">
    <location>
        <begin position="480"/>
        <end position="577"/>
    </location>
</feature>
<evidence type="ECO:0000259" key="11">
    <source>
        <dbReference type="Pfam" id="PF21263"/>
    </source>
</evidence>
<dbReference type="KEGG" id="tmr:Tmar_0899"/>
<dbReference type="EC" id="1.3.8.1" evidence="12"/>
<evidence type="ECO:0000256" key="1">
    <source>
        <dbReference type="ARBA" id="ARBA00001974"/>
    </source>
</evidence>
<dbReference type="FunFam" id="2.40.110.10:FF:000006">
    <property type="entry name" value="very long-chain specific acyl-CoA dehydrogenase, mitochondrial"/>
    <property type="match status" value="1"/>
</dbReference>